<reference evidence="3 4" key="1">
    <citation type="submission" date="2018-08" db="EMBL/GenBank/DDBJ databases">
        <title>Sequencing the genomes of 1000 actinobacteria strains.</title>
        <authorList>
            <person name="Klenk H.-P."/>
        </authorList>
    </citation>
    <scope>NUCLEOTIDE SEQUENCE [LARGE SCALE GENOMIC DNA]</scope>
    <source>
        <strain evidence="3 4">DSM 22967</strain>
    </source>
</reference>
<evidence type="ECO:0000313" key="3">
    <source>
        <dbReference type="EMBL" id="REF31329.1"/>
    </source>
</evidence>
<feature type="region of interest" description="Disordered" evidence="1">
    <location>
        <begin position="486"/>
        <end position="506"/>
    </location>
</feature>
<dbReference type="PANTHER" id="PTHR35004:SF7">
    <property type="entry name" value="INTEGRASE PROTEIN"/>
    <property type="match status" value="1"/>
</dbReference>
<keyword evidence="4" id="KW-1185">Reference proteome</keyword>
<gene>
    <name evidence="3" type="ORF">DFJ65_2389</name>
</gene>
<evidence type="ECO:0000259" key="2">
    <source>
        <dbReference type="Pfam" id="PF22483"/>
    </source>
</evidence>
<feature type="domain" description="Transposase for insertion sequence element IS21-like C-terminal" evidence="2">
    <location>
        <begin position="315"/>
        <end position="386"/>
    </location>
</feature>
<evidence type="ECO:0000256" key="1">
    <source>
        <dbReference type="SAM" id="MobiDB-lite"/>
    </source>
</evidence>
<dbReference type="EMBL" id="QTUA01000001">
    <property type="protein sequence ID" value="REF31329.1"/>
    <property type="molecule type" value="Genomic_DNA"/>
</dbReference>
<evidence type="ECO:0000313" key="4">
    <source>
        <dbReference type="Proteomes" id="UP000256253"/>
    </source>
</evidence>
<sequence length="568" mass="62102">MELRVELFAVIRRDARVEGLGVRALAKRHGVHRRTVRQALASATPPARKTPDRSSPRLDPFKAAIDDMLRADLEAPRKQRHTATRILARLVEEHAATELSYSTVRDYVRVRRAQIDLEAGRRVEEAFIPQVHAPGAEAEVDFGEVWVVIDGVKTKCHLFIYRLSFSGKAIHRVYPTCAQEAFLEGHIDAFEALGGIPTRHIRYDNLTSAVLAVLHGGDRRRKENDRWVLFKSHYGFDSFYCQPGIVGAHEKGGVEGEVGWFRRNHLTPMPEVESLDELNEKIRAWEADDDGRRITGKLNTIGADYATERGLLAALPVDRFDPGLVLHPRVDRSAMITVRMMKYSVPARLIGRKVRVSLRASHLVVFDGHTTVATHQRVASRGGHVVVLDHYLEVLKHKPGALPGSTALASARASGAFTAAHDAFWAESRKVNGDSEGTRELIDVLLLHRSLPAEAVVAGITASLKVGAVTAEVVAVEARRHAATLDSAAAGEGGASSDRHPGARVGVPEQRVVSLTQRRLTDPAAVIAGLPADTRPLPSVAAYDELLPRRTAAAATTTEPNLTKASTS</sequence>
<dbReference type="NCBIfam" id="NF033546">
    <property type="entry name" value="transpos_IS21"/>
    <property type="match status" value="1"/>
</dbReference>
<organism evidence="3 4">
    <name type="scientific">Calidifontibacter indicus</name>
    <dbReference type="NCBI Taxonomy" id="419650"/>
    <lineage>
        <taxon>Bacteria</taxon>
        <taxon>Bacillati</taxon>
        <taxon>Actinomycetota</taxon>
        <taxon>Actinomycetes</taxon>
        <taxon>Micrococcales</taxon>
        <taxon>Dermacoccaceae</taxon>
        <taxon>Calidifontibacter</taxon>
    </lineage>
</organism>
<dbReference type="AlphaFoldDB" id="A0A3D9UPS6"/>
<dbReference type="PANTHER" id="PTHR35004">
    <property type="entry name" value="TRANSPOSASE RV3428C-RELATED"/>
    <property type="match status" value="1"/>
</dbReference>
<dbReference type="Proteomes" id="UP000256253">
    <property type="component" value="Unassembled WGS sequence"/>
</dbReference>
<accession>A0A3D9UPS6</accession>
<comment type="caution">
    <text evidence="3">The sequence shown here is derived from an EMBL/GenBank/DDBJ whole genome shotgun (WGS) entry which is preliminary data.</text>
</comment>
<dbReference type="InterPro" id="IPR054353">
    <property type="entry name" value="IstA-like_C"/>
</dbReference>
<proteinExistence type="predicted"/>
<dbReference type="Pfam" id="PF22483">
    <property type="entry name" value="Mu-transpos_C_2"/>
    <property type="match status" value="1"/>
</dbReference>
<dbReference type="OrthoDB" id="2065409at2"/>
<name>A0A3D9UPS6_9MICO</name>
<protein>
    <submittedName>
        <fullName evidence="3">Transposase</fullName>
    </submittedName>
</protein>
<dbReference type="RefSeq" id="WP_115923181.1">
    <property type="nucleotide sequence ID" value="NZ_QTUA01000001.1"/>
</dbReference>